<keyword evidence="2" id="KW-1185">Reference proteome</keyword>
<accession>A0ABR2K2P6</accession>
<evidence type="ECO:0008006" key="3">
    <source>
        <dbReference type="Google" id="ProtNLM"/>
    </source>
</evidence>
<evidence type="ECO:0000313" key="2">
    <source>
        <dbReference type="Proteomes" id="UP001470230"/>
    </source>
</evidence>
<dbReference type="Proteomes" id="UP001470230">
    <property type="component" value="Unassembled WGS sequence"/>
</dbReference>
<comment type="caution">
    <text evidence="1">The sequence shown here is derived from an EMBL/GenBank/DDBJ whole genome shotgun (WGS) entry which is preliminary data.</text>
</comment>
<evidence type="ECO:0000313" key="1">
    <source>
        <dbReference type="EMBL" id="KAK8885063.1"/>
    </source>
</evidence>
<reference evidence="1 2" key="1">
    <citation type="submission" date="2024-04" db="EMBL/GenBank/DDBJ databases">
        <title>Tritrichomonas musculus Genome.</title>
        <authorList>
            <person name="Alves-Ferreira E."/>
            <person name="Grigg M."/>
            <person name="Lorenzi H."/>
            <person name="Galac M."/>
        </authorList>
    </citation>
    <scope>NUCLEOTIDE SEQUENCE [LARGE SCALE GENOMIC DNA]</scope>
    <source>
        <strain evidence="1 2">EAF2021</strain>
    </source>
</reference>
<gene>
    <name evidence="1" type="ORF">M9Y10_044192</name>
</gene>
<name>A0ABR2K2P6_9EUKA</name>
<sequence>MEIATVPEIFHLYDESIISCSQWIDFDLPLSEFGSFANYFIDFVVQVIKTYRENPDQLPDACEKCTGRLNDLLKYAQKHEKHANLIKHVLEILSTINENKEDKMEELTSIATSYYRLFELRLKRAQFDLSILSDKGNSRETSKPLEKLNNYIKNTLSKLKLDDTELDPFLLKPESCNKLISFIRSHTRHYPLCNCQQKVSIYAIPCSCPCYCKECWEAEPSFHNQKVCPRCSKPITEFVEID</sequence>
<organism evidence="1 2">
    <name type="scientific">Tritrichomonas musculus</name>
    <dbReference type="NCBI Taxonomy" id="1915356"/>
    <lineage>
        <taxon>Eukaryota</taxon>
        <taxon>Metamonada</taxon>
        <taxon>Parabasalia</taxon>
        <taxon>Tritrichomonadida</taxon>
        <taxon>Tritrichomonadidae</taxon>
        <taxon>Tritrichomonas</taxon>
    </lineage>
</organism>
<protein>
    <recommendedName>
        <fullName evidence="3">RING-type domain-containing protein</fullName>
    </recommendedName>
</protein>
<proteinExistence type="predicted"/>
<dbReference type="EMBL" id="JAPFFF010000008">
    <property type="protein sequence ID" value="KAK8885063.1"/>
    <property type="molecule type" value="Genomic_DNA"/>
</dbReference>